<dbReference type="SUPFAM" id="SSF53335">
    <property type="entry name" value="S-adenosyl-L-methionine-dependent methyltransferases"/>
    <property type="match status" value="1"/>
</dbReference>
<evidence type="ECO:0000256" key="7">
    <source>
        <dbReference type="ARBA" id="ARBA00047942"/>
    </source>
</evidence>
<name>A0A0D6PAU7_9PROT</name>
<protein>
    <recommendedName>
        <fullName evidence="2">site-specific DNA-methyltransferase (adenine-specific)</fullName>
        <ecNumber evidence="2">2.1.1.72</ecNumber>
    </recommendedName>
</protein>
<dbReference type="EC" id="2.1.1.72" evidence="2"/>
<evidence type="ECO:0000256" key="2">
    <source>
        <dbReference type="ARBA" id="ARBA00011900"/>
    </source>
</evidence>
<comment type="similarity">
    <text evidence="1">Belongs to the N(4)/N(6)-methyltransferase family.</text>
</comment>
<feature type="region of interest" description="Disordered" evidence="8">
    <location>
        <begin position="73"/>
        <end position="95"/>
    </location>
</feature>
<dbReference type="InterPro" id="IPR022749">
    <property type="entry name" value="D12N6_MeTrfase_N"/>
</dbReference>
<dbReference type="STRING" id="1120923.SAMN02746095_01238"/>
<dbReference type="InterPro" id="IPR052916">
    <property type="entry name" value="Type-I_RE_MTase_Subunit"/>
</dbReference>
<accession>A0A0D6PAU7</accession>
<dbReference type="AlphaFoldDB" id="A0A0D6PAU7"/>
<dbReference type="GO" id="GO:0009007">
    <property type="term" value="F:site-specific DNA-methyltransferase (adenine-specific) activity"/>
    <property type="evidence" value="ECO:0007669"/>
    <property type="project" value="UniProtKB-EC"/>
</dbReference>
<feature type="domain" description="DNA methylase adenine-specific" evidence="9">
    <location>
        <begin position="238"/>
        <end position="569"/>
    </location>
</feature>
<dbReference type="EMBL" id="BANC01000007">
    <property type="protein sequence ID" value="GAN78777.1"/>
    <property type="molecule type" value="Genomic_DNA"/>
</dbReference>
<feature type="domain" description="N6 adenine-specific DNA methyltransferase N-terminal" evidence="10">
    <location>
        <begin position="101"/>
        <end position="216"/>
    </location>
</feature>
<dbReference type="InterPro" id="IPR002052">
    <property type="entry name" value="DNA_methylase_N6_adenine_CS"/>
</dbReference>
<dbReference type="Pfam" id="PF02384">
    <property type="entry name" value="N6_Mtase"/>
    <property type="match status" value="1"/>
</dbReference>
<keyword evidence="3 11" id="KW-0489">Methyltransferase</keyword>
<dbReference type="GO" id="GO:0003677">
    <property type="term" value="F:DNA binding"/>
    <property type="evidence" value="ECO:0007669"/>
    <property type="project" value="InterPro"/>
</dbReference>
<comment type="catalytic activity">
    <reaction evidence="7">
        <text>a 2'-deoxyadenosine in DNA + S-adenosyl-L-methionine = an N(6)-methyl-2'-deoxyadenosine in DNA + S-adenosyl-L-homocysteine + H(+)</text>
        <dbReference type="Rhea" id="RHEA:15197"/>
        <dbReference type="Rhea" id="RHEA-COMP:12418"/>
        <dbReference type="Rhea" id="RHEA-COMP:12419"/>
        <dbReference type="ChEBI" id="CHEBI:15378"/>
        <dbReference type="ChEBI" id="CHEBI:57856"/>
        <dbReference type="ChEBI" id="CHEBI:59789"/>
        <dbReference type="ChEBI" id="CHEBI:90615"/>
        <dbReference type="ChEBI" id="CHEBI:90616"/>
        <dbReference type="EC" id="2.1.1.72"/>
    </reaction>
</comment>
<evidence type="ECO:0000256" key="4">
    <source>
        <dbReference type="ARBA" id="ARBA00022679"/>
    </source>
</evidence>
<dbReference type="PANTHER" id="PTHR42998">
    <property type="entry name" value="TYPE I RESTRICTION ENZYME HINDVIIP M PROTEIN-RELATED"/>
    <property type="match status" value="1"/>
</dbReference>
<keyword evidence="6" id="KW-0680">Restriction system</keyword>
<dbReference type="PRINTS" id="PR00507">
    <property type="entry name" value="N12N6MTFRASE"/>
</dbReference>
<keyword evidence="5" id="KW-0949">S-adenosyl-L-methionine</keyword>
<gene>
    <name evidence="11" type="ORF">Aam_007_064</name>
</gene>
<proteinExistence type="inferred from homology"/>
<evidence type="ECO:0000313" key="12">
    <source>
        <dbReference type="Proteomes" id="UP000032668"/>
    </source>
</evidence>
<dbReference type="GO" id="GO:0032259">
    <property type="term" value="P:methylation"/>
    <property type="evidence" value="ECO:0007669"/>
    <property type="project" value="UniProtKB-KW"/>
</dbReference>
<dbReference type="GO" id="GO:0009307">
    <property type="term" value="P:DNA restriction-modification system"/>
    <property type="evidence" value="ECO:0007669"/>
    <property type="project" value="UniProtKB-KW"/>
</dbReference>
<feature type="compositionally biased region" description="Low complexity" evidence="8">
    <location>
        <begin position="79"/>
        <end position="90"/>
    </location>
</feature>
<dbReference type="InterPro" id="IPR003356">
    <property type="entry name" value="DNA_methylase_A-5"/>
</dbReference>
<organism evidence="11 12">
    <name type="scientific">Acidocella aminolytica 101 = DSM 11237</name>
    <dbReference type="NCBI Taxonomy" id="1120923"/>
    <lineage>
        <taxon>Bacteria</taxon>
        <taxon>Pseudomonadati</taxon>
        <taxon>Pseudomonadota</taxon>
        <taxon>Alphaproteobacteria</taxon>
        <taxon>Acetobacterales</taxon>
        <taxon>Acidocellaceae</taxon>
        <taxon>Acidocella</taxon>
    </lineage>
</organism>
<dbReference type="Proteomes" id="UP000032668">
    <property type="component" value="Unassembled WGS sequence"/>
</dbReference>
<keyword evidence="12" id="KW-1185">Reference proteome</keyword>
<evidence type="ECO:0000256" key="5">
    <source>
        <dbReference type="ARBA" id="ARBA00022691"/>
    </source>
</evidence>
<comment type="caution">
    <text evidence="11">The sequence shown here is derived from an EMBL/GenBank/DDBJ whole genome shotgun (WGS) entry which is preliminary data.</text>
</comment>
<evidence type="ECO:0000256" key="1">
    <source>
        <dbReference type="ARBA" id="ARBA00006594"/>
    </source>
</evidence>
<dbReference type="GO" id="GO:0008170">
    <property type="term" value="F:N-methyltransferase activity"/>
    <property type="evidence" value="ECO:0007669"/>
    <property type="project" value="InterPro"/>
</dbReference>
<evidence type="ECO:0000256" key="6">
    <source>
        <dbReference type="ARBA" id="ARBA00022747"/>
    </source>
</evidence>
<dbReference type="PROSITE" id="PS00092">
    <property type="entry name" value="N6_MTASE"/>
    <property type="match status" value="1"/>
</dbReference>
<evidence type="ECO:0000256" key="8">
    <source>
        <dbReference type="SAM" id="MobiDB-lite"/>
    </source>
</evidence>
<reference evidence="11 12" key="1">
    <citation type="submission" date="2012-11" db="EMBL/GenBank/DDBJ databases">
        <title>Whole genome sequence of Acidocella aminolytica 101 = DSM 11237.</title>
        <authorList>
            <person name="Azuma Y."/>
            <person name="Higashiura N."/>
            <person name="Hirakawa H."/>
            <person name="Matsushita K."/>
        </authorList>
    </citation>
    <scope>NUCLEOTIDE SEQUENCE [LARGE SCALE GENOMIC DNA]</scope>
    <source>
        <strain evidence="12">101 / DSM 11237</strain>
    </source>
</reference>
<evidence type="ECO:0000259" key="9">
    <source>
        <dbReference type="Pfam" id="PF02384"/>
    </source>
</evidence>
<dbReference type="Pfam" id="PF12161">
    <property type="entry name" value="HsdM_N"/>
    <property type="match status" value="1"/>
</dbReference>
<evidence type="ECO:0000259" key="10">
    <source>
        <dbReference type="Pfam" id="PF12161"/>
    </source>
</evidence>
<dbReference type="Gene3D" id="1.20.1260.30">
    <property type="match status" value="1"/>
</dbReference>
<sequence length="609" mass="66728">MTRQALRDKFIVVLTELGGSAGNSRLRDSLGWAEATYDAVKGELIDDGVVIPGRGRGGSVSLAGVEKMEAVQEEPPAPVRASAAPSRANGNGKGGELGFEGELFKTADKLRGNMEPSDYKHVALGLIFLKHISDSFEAKHSALLAEPGADPEDRDEYAADNVFWVPPTARWTHLQANAKQPSIGKMIDEAMIAIEKDNENLKGVLPKDYARPALNAVMLGELIDLISGIALGAERGEARDVLGRVYEYFLGQFAGSEGKRGGEFYTPRSVVRTMVEMIEPFKGRVYDPCCGSGGMFVQSERFVEEHGGRMGDIAIYGQESNYTTWRLCKMNLAVRGIDADIKWNSDGSFHKDELRDLKADFVLANPPFNISDWGGDRLREDVRWKYGAPPAGNANFAWVQHIVHHLAPAGVAGVVLANGSMSSTQNGEDAIRRALIEGMGGAPGVVDCMVALPGQLFYSTQIPVCLWFLARDRSNGLVKSDKLLDRRSEILFIDARKLGHMVDRTRKEFSDGDIEKITRAYHAWRGEGEAGAYEDVPGFCKAASLEEIRAHNYVLTPGRYVGAADVEEDDMPFAERLAALQTNLEEQFETSDRLNATIRQQLSRVTVDG</sequence>
<dbReference type="PANTHER" id="PTHR42998:SF1">
    <property type="entry name" value="TYPE I RESTRICTION ENZYME HINDI METHYLASE SUBUNIT"/>
    <property type="match status" value="1"/>
</dbReference>
<dbReference type="Gene3D" id="3.40.50.150">
    <property type="entry name" value="Vaccinia Virus protein VP39"/>
    <property type="match status" value="1"/>
</dbReference>
<dbReference type="InterPro" id="IPR038333">
    <property type="entry name" value="T1MK-like_N_sf"/>
</dbReference>
<evidence type="ECO:0000256" key="3">
    <source>
        <dbReference type="ARBA" id="ARBA00022603"/>
    </source>
</evidence>
<evidence type="ECO:0000313" key="11">
    <source>
        <dbReference type="EMBL" id="GAN78777.1"/>
    </source>
</evidence>
<keyword evidence="4 11" id="KW-0808">Transferase</keyword>
<dbReference type="InterPro" id="IPR029063">
    <property type="entry name" value="SAM-dependent_MTases_sf"/>
</dbReference>